<evidence type="ECO:0000256" key="9">
    <source>
        <dbReference type="ARBA" id="ARBA00023136"/>
    </source>
</evidence>
<feature type="transmembrane region" description="Helical" evidence="10">
    <location>
        <begin position="254"/>
        <end position="273"/>
    </location>
</feature>
<evidence type="ECO:0000256" key="4">
    <source>
        <dbReference type="ARBA" id="ARBA00022475"/>
    </source>
</evidence>
<proteinExistence type="inferred from homology"/>
<dbReference type="Proteomes" id="UP001165576">
    <property type="component" value="Unassembled WGS sequence"/>
</dbReference>
<dbReference type="PANTHER" id="PTHR30413">
    <property type="entry name" value="INNER MEMBRANE TRANSPORT PERMEASE"/>
    <property type="match status" value="1"/>
</dbReference>
<feature type="domain" description="ABC-2 type transporter transmembrane" evidence="11">
    <location>
        <begin position="36"/>
        <end position="244"/>
    </location>
</feature>
<evidence type="ECO:0000256" key="7">
    <source>
        <dbReference type="ARBA" id="ARBA00022989"/>
    </source>
</evidence>
<keyword evidence="7 10" id="KW-1133">Transmembrane helix</keyword>
<dbReference type="RefSeq" id="WP_266116100.1">
    <property type="nucleotide sequence ID" value="NZ_JANIDY010000001.1"/>
</dbReference>
<keyword evidence="4" id="KW-1003">Cell membrane</keyword>
<dbReference type="PANTHER" id="PTHR30413:SF10">
    <property type="entry name" value="CAPSULE POLYSACCHARIDE EXPORT INNER-MEMBRANE PROTEIN CTRC"/>
    <property type="match status" value="1"/>
</dbReference>
<keyword evidence="8" id="KW-0625">Polysaccharide transport</keyword>
<evidence type="ECO:0000256" key="3">
    <source>
        <dbReference type="ARBA" id="ARBA00022448"/>
    </source>
</evidence>
<dbReference type="Pfam" id="PF01061">
    <property type="entry name" value="ABC2_membrane"/>
    <property type="match status" value="1"/>
</dbReference>
<evidence type="ECO:0000256" key="1">
    <source>
        <dbReference type="ARBA" id="ARBA00004651"/>
    </source>
</evidence>
<dbReference type="PRINTS" id="PR00164">
    <property type="entry name" value="ABC2TRNSPORT"/>
</dbReference>
<accession>A0ABT3WF82</accession>
<evidence type="ECO:0000256" key="2">
    <source>
        <dbReference type="ARBA" id="ARBA00007783"/>
    </source>
</evidence>
<evidence type="ECO:0000256" key="8">
    <source>
        <dbReference type="ARBA" id="ARBA00023047"/>
    </source>
</evidence>
<evidence type="ECO:0000313" key="12">
    <source>
        <dbReference type="EMBL" id="MCX5617626.1"/>
    </source>
</evidence>
<comment type="caution">
    <text evidence="12">The sequence shown here is derived from an EMBL/GenBank/DDBJ whole genome shotgun (WGS) entry which is preliminary data.</text>
</comment>
<keyword evidence="13" id="KW-1185">Reference proteome</keyword>
<keyword evidence="6 10" id="KW-0812">Transmembrane</keyword>
<dbReference type="InterPro" id="IPR013525">
    <property type="entry name" value="ABC2_TM"/>
</dbReference>
<evidence type="ECO:0000313" key="13">
    <source>
        <dbReference type="Proteomes" id="UP001165576"/>
    </source>
</evidence>
<feature type="transmembrane region" description="Helical" evidence="10">
    <location>
        <begin position="137"/>
        <end position="158"/>
    </location>
</feature>
<comment type="similarity">
    <text evidence="2">Belongs to the ABC-2 integral membrane protein family.</text>
</comment>
<dbReference type="EMBL" id="JANIDY010000001">
    <property type="protein sequence ID" value="MCX5617626.1"/>
    <property type="molecule type" value="Genomic_DNA"/>
</dbReference>
<comment type="subcellular location">
    <subcellularLocation>
        <location evidence="1">Cell membrane</location>
        <topology evidence="1">Multi-pass membrane protein</topology>
    </subcellularLocation>
</comment>
<organism evidence="12 13">
    <name type="scientific">Bombella pluederhausensis</name>
    <dbReference type="NCBI Taxonomy" id="2967336"/>
    <lineage>
        <taxon>Bacteria</taxon>
        <taxon>Pseudomonadati</taxon>
        <taxon>Pseudomonadota</taxon>
        <taxon>Alphaproteobacteria</taxon>
        <taxon>Acetobacterales</taxon>
        <taxon>Acetobacteraceae</taxon>
        <taxon>Bombella</taxon>
    </lineage>
</organism>
<protein>
    <submittedName>
        <fullName evidence="12">ABC transporter permease</fullName>
    </submittedName>
</protein>
<keyword evidence="3" id="KW-0813">Transport</keyword>
<evidence type="ECO:0000256" key="5">
    <source>
        <dbReference type="ARBA" id="ARBA00022597"/>
    </source>
</evidence>
<gene>
    <name evidence="12" type="ORF">NQF86_02925</name>
</gene>
<feature type="transmembrane region" description="Helical" evidence="10">
    <location>
        <begin position="200"/>
        <end position="218"/>
    </location>
</feature>
<evidence type="ECO:0000256" key="10">
    <source>
        <dbReference type="SAM" id="Phobius"/>
    </source>
</evidence>
<feature type="transmembrane region" description="Helical" evidence="10">
    <location>
        <begin position="53"/>
        <end position="76"/>
    </location>
</feature>
<feature type="transmembrane region" description="Helical" evidence="10">
    <location>
        <begin position="82"/>
        <end position="100"/>
    </location>
</feature>
<feature type="transmembrane region" description="Helical" evidence="10">
    <location>
        <begin position="20"/>
        <end position="41"/>
    </location>
</feature>
<feature type="transmembrane region" description="Helical" evidence="10">
    <location>
        <begin position="164"/>
        <end position="188"/>
    </location>
</feature>
<reference evidence="12" key="1">
    <citation type="submission" date="2022-07" db="EMBL/GenBank/DDBJ databases">
        <title>Bombella genomes.</title>
        <authorList>
            <person name="Harer L."/>
            <person name="Styblova S."/>
            <person name="Ehrmann M."/>
        </authorList>
    </citation>
    <scope>NUCLEOTIDE SEQUENCE</scope>
    <source>
        <strain evidence="12">TMW 2.2543</strain>
    </source>
</reference>
<dbReference type="InterPro" id="IPR000412">
    <property type="entry name" value="ABC_2_transport"/>
</dbReference>
<sequence>MHLSKDVDFLQRSSRSAERHANLSLFQAFCTQVRVIFALIMRETLTRYGRENIGFLWVVGEPILFCGGVAVVWTAVRPSHEHGLQMTAMVITGYIPLTMFRHALSRSTKAYEVNSSLLFHKLVTPLDIIFARTTLEVLGVLIAAIIITFGAIILGYMAPPVDWSFTYAGLFFVIFFSYGVSFIFAYLTERSDTLEKAVGVINYLSLPWTGAFVMIDWLPPQYRWILEDTSPLANAIELMRSGVFGSKVVAHYSLMYLFYTCGITFLIGLYLTLKIRPHINMS</sequence>
<name>A0ABT3WF82_9PROT</name>
<evidence type="ECO:0000256" key="6">
    <source>
        <dbReference type="ARBA" id="ARBA00022692"/>
    </source>
</evidence>
<evidence type="ECO:0000259" key="11">
    <source>
        <dbReference type="Pfam" id="PF01061"/>
    </source>
</evidence>
<keyword evidence="5" id="KW-0762">Sugar transport</keyword>
<keyword evidence="9 10" id="KW-0472">Membrane</keyword>